<evidence type="ECO:0000313" key="18">
    <source>
        <dbReference type="EMBL" id="KAJ0404099.1"/>
    </source>
</evidence>
<dbReference type="PROSITE" id="PS50011">
    <property type="entry name" value="PROTEIN_KINASE_DOM"/>
    <property type="match status" value="1"/>
</dbReference>
<name>A0AAD5LN84_PYTIN</name>
<feature type="region of interest" description="Disordered" evidence="15">
    <location>
        <begin position="1"/>
        <end position="50"/>
    </location>
</feature>
<evidence type="ECO:0000259" key="16">
    <source>
        <dbReference type="PROSITE" id="PS50003"/>
    </source>
</evidence>
<dbReference type="SUPFAM" id="SSF56112">
    <property type="entry name" value="Protein kinase-like (PK-like)"/>
    <property type="match status" value="1"/>
</dbReference>
<organism evidence="18 19">
    <name type="scientific">Pythium insidiosum</name>
    <name type="common">Pythiosis disease agent</name>
    <dbReference type="NCBI Taxonomy" id="114742"/>
    <lineage>
        <taxon>Eukaryota</taxon>
        <taxon>Sar</taxon>
        <taxon>Stramenopiles</taxon>
        <taxon>Oomycota</taxon>
        <taxon>Peronosporomycetes</taxon>
        <taxon>Pythiales</taxon>
        <taxon>Pythiaceae</taxon>
        <taxon>Pythium</taxon>
    </lineage>
</organism>
<dbReference type="Gene3D" id="2.30.29.30">
    <property type="entry name" value="Pleckstrin-homology domain (PH domain)/Phosphotyrosine-binding domain (PTB)"/>
    <property type="match status" value="1"/>
</dbReference>
<gene>
    <name evidence="18" type="ORF">P43SY_000883</name>
</gene>
<keyword evidence="3" id="KW-0723">Serine/threonine-protein kinase</keyword>
<evidence type="ECO:0000256" key="11">
    <source>
        <dbReference type="ARBA" id="ARBA00024334"/>
    </source>
</evidence>
<dbReference type="CDD" id="cd00821">
    <property type="entry name" value="PH"/>
    <property type="match status" value="1"/>
</dbReference>
<dbReference type="EC" id="2.7.11.1" evidence="2"/>
<dbReference type="InterPro" id="IPR000719">
    <property type="entry name" value="Prot_kinase_dom"/>
</dbReference>
<comment type="catalytic activity">
    <reaction evidence="12">
        <text>L-threonyl-[protein] + ATP = O-phospho-L-threonyl-[protein] + ADP + H(+)</text>
        <dbReference type="Rhea" id="RHEA:46608"/>
        <dbReference type="Rhea" id="RHEA-COMP:11060"/>
        <dbReference type="Rhea" id="RHEA-COMP:11605"/>
        <dbReference type="ChEBI" id="CHEBI:15378"/>
        <dbReference type="ChEBI" id="CHEBI:30013"/>
        <dbReference type="ChEBI" id="CHEBI:30616"/>
        <dbReference type="ChEBI" id="CHEBI:61977"/>
        <dbReference type="ChEBI" id="CHEBI:456216"/>
        <dbReference type="EC" id="2.7.11.1"/>
    </reaction>
</comment>
<dbReference type="PANTHER" id="PTHR24347">
    <property type="entry name" value="SERINE/THREONINE-PROTEIN KINASE"/>
    <property type="match status" value="1"/>
</dbReference>
<dbReference type="SUPFAM" id="SSF50729">
    <property type="entry name" value="PH domain-like"/>
    <property type="match status" value="1"/>
</dbReference>
<feature type="compositionally biased region" description="Low complexity" evidence="15">
    <location>
        <begin position="58"/>
        <end position="73"/>
    </location>
</feature>
<evidence type="ECO:0000256" key="7">
    <source>
        <dbReference type="ARBA" id="ARBA00022741"/>
    </source>
</evidence>
<evidence type="ECO:0000313" key="19">
    <source>
        <dbReference type="Proteomes" id="UP001209570"/>
    </source>
</evidence>
<evidence type="ECO:0000256" key="13">
    <source>
        <dbReference type="ARBA" id="ARBA00048679"/>
    </source>
</evidence>
<dbReference type="InterPro" id="IPR011993">
    <property type="entry name" value="PH-like_dom_sf"/>
</dbReference>
<keyword evidence="7 14" id="KW-0547">Nucleotide-binding</keyword>
<keyword evidence="9" id="KW-0106">Calcium</keyword>
<dbReference type="GO" id="GO:0046872">
    <property type="term" value="F:metal ion binding"/>
    <property type="evidence" value="ECO:0007669"/>
    <property type="project" value="UniProtKB-KW"/>
</dbReference>
<comment type="similarity">
    <text evidence="11">Belongs to the protein kinase superfamily. Ser/Thr protein kinase family. CDPK subfamily.</text>
</comment>
<accession>A0AAD5LN84</accession>
<proteinExistence type="inferred from homology"/>
<keyword evidence="5" id="KW-0479">Metal-binding</keyword>
<dbReference type="Gene3D" id="1.10.510.10">
    <property type="entry name" value="Transferase(Phosphotransferase) domain 1"/>
    <property type="match status" value="1"/>
</dbReference>
<dbReference type="EMBL" id="JAKCXM010000069">
    <property type="protein sequence ID" value="KAJ0404099.1"/>
    <property type="molecule type" value="Genomic_DNA"/>
</dbReference>
<comment type="catalytic activity">
    <reaction evidence="13">
        <text>L-seryl-[protein] + ATP = O-phospho-L-seryl-[protein] + ADP + H(+)</text>
        <dbReference type="Rhea" id="RHEA:17989"/>
        <dbReference type="Rhea" id="RHEA-COMP:9863"/>
        <dbReference type="Rhea" id="RHEA-COMP:11604"/>
        <dbReference type="ChEBI" id="CHEBI:15378"/>
        <dbReference type="ChEBI" id="CHEBI:29999"/>
        <dbReference type="ChEBI" id="CHEBI:30616"/>
        <dbReference type="ChEBI" id="CHEBI:83421"/>
        <dbReference type="ChEBI" id="CHEBI:456216"/>
        <dbReference type="EC" id="2.7.11.1"/>
    </reaction>
</comment>
<keyword evidence="10 14" id="KW-0067">ATP-binding</keyword>
<dbReference type="Pfam" id="PF00169">
    <property type="entry name" value="PH"/>
    <property type="match status" value="1"/>
</dbReference>
<feature type="domain" description="PH" evidence="16">
    <location>
        <begin position="157"/>
        <end position="307"/>
    </location>
</feature>
<dbReference type="Pfam" id="PF00069">
    <property type="entry name" value="Pkinase"/>
    <property type="match status" value="1"/>
</dbReference>
<keyword evidence="6" id="KW-0677">Repeat</keyword>
<keyword evidence="8" id="KW-0418">Kinase</keyword>
<evidence type="ECO:0000256" key="6">
    <source>
        <dbReference type="ARBA" id="ARBA00022737"/>
    </source>
</evidence>
<evidence type="ECO:0000256" key="12">
    <source>
        <dbReference type="ARBA" id="ARBA00047899"/>
    </source>
</evidence>
<dbReference type="SMART" id="SM00233">
    <property type="entry name" value="PH"/>
    <property type="match status" value="1"/>
</dbReference>
<dbReference type="PROSITE" id="PS50003">
    <property type="entry name" value="PH_DOMAIN"/>
    <property type="match status" value="1"/>
</dbReference>
<comment type="caution">
    <text evidence="18">The sequence shown here is derived from an EMBL/GenBank/DDBJ whole genome shotgun (WGS) entry which is preliminary data.</text>
</comment>
<dbReference type="FunFam" id="3.30.200.20:FF:000315">
    <property type="entry name" value="Calcium-dependent protein kinase 3"/>
    <property type="match status" value="1"/>
</dbReference>
<feature type="binding site" evidence="14">
    <location>
        <position position="539"/>
    </location>
    <ligand>
        <name>ATP</name>
        <dbReference type="ChEBI" id="CHEBI:30616"/>
    </ligand>
</feature>
<dbReference type="CDD" id="cd05117">
    <property type="entry name" value="STKc_CAMK"/>
    <property type="match status" value="1"/>
</dbReference>
<protein>
    <recommendedName>
        <fullName evidence="2">non-specific serine/threonine protein kinase</fullName>
        <ecNumber evidence="2">2.7.11.1</ecNumber>
    </recommendedName>
</protein>
<dbReference type="InterPro" id="IPR017441">
    <property type="entry name" value="Protein_kinase_ATP_BS"/>
</dbReference>
<dbReference type="FunFam" id="1.10.510.10:FF:000571">
    <property type="entry name" value="Maternal embryonic leucine zipper kinase"/>
    <property type="match status" value="1"/>
</dbReference>
<evidence type="ECO:0000256" key="2">
    <source>
        <dbReference type="ARBA" id="ARBA00012513"/>
    </source>
</evidence>
<dbReference type="AlphaFoldDB" id="A0AAD5LN84"/>
<dbReference type="InterPro" id="IPR001849">
    <property type="entry name" value="PH_domain"/>
</dbReference>
<evidence type="ECO:0000256" key="9">
    <source>
        <dbReference type="ARBA" id="ARBA00022837"/>
    </source>
</evidence>
<feature type="domain" description="Protein kinase" evidence="17">
    <location>
        <begin position="506"/>
        <end position="768"/>
    </location>
</feature>
<evidence type="ECO:0000256" key="8">
    <source>
        <dbReference type="ARBA" id="ARBA00022777"/>
    </source>
</evidence>
<keyword evidence="19" id="KW-1185">Reference proteome</keyword>
<evidence type="ECO:0000256" key="14">
    <source>
        <dbReference type="PROSITE-ProRule" id="PRU10141"/>
    </source>
</evidence>
<sequence length="844" mass="91649">MKKRSHPKAQQASTAVVIQPRRSLGGSGGKQAPPDELLRKHRSVGGATAASMMAASSAGATSGSSFSSTTTLAPGGHATTPLDPIAWTSTGHVPPLHPHNLSLADSLATFGLRNSHSQSQSQSLSDRAPSAVGGSSGIVFRTSSSGMAPPSRDAAGDVILSGMLVKRGHFFKTWLPRYFVLSKASLRYFRKNPATVATDEKELASVEQKLLRGEILRSDVLRVEATDAFNKHHPHTFVVVARKRGRKSAVASSSGSGALSCMPMHHKEGRLCAKRNGDGGAVVLYYIQASREAERQKWMKTLQRWIEGEHPAKLGRAVFDYIVNNEFSHARYDQKVSANDCESWGASACGMSPAAQAGRRVEEEHPVLANLMREMHECQQEDEMIFILDQILGEVKDGAASSIIKKLVATAGEVKLEASPHVWTDNVKAAYGNVMRALYTHSSVAVSTSTHPAAMIGSPSSLVTLGSTLADETGATASLRPTLVKPVRQLSDGGASALESSFHRSYKLGRKLGSGAFSVVHIATHRGTRKQVAVKCIAKGSLSDADVVSLKQEVDIMGTLDHPNVVPLLDYFEEDRYYYIVTPLCTGGELFDALLFDALVKRKSYTEEDARTLMRKLASAIKYIHSRGIVHRDLKPENILLKTSAPGAEIMIADFGFARSMGSGQKRWTACGTPGYVAPEIIRGESYGSEVDCWSLGVILFILLCGYPPFSGENHAIVFEKVLEARYKFSSPDWDDVSEAAKDLVRKLLTVDRSQRLTAAGVLTHPWMSPSSLVTSDPQVEVKRLLRVSSDLLPALNQMRKHSLTHDVPKIRPSDMNVDMLELSDVSIDVDVETLDRELADLDF</sequence>
<dbReference type="GO" id="GO:0005524">
    <property type="term" value="F:ATP binding"/>
    <property type="evidence" value="ECO:0007669"/>
    <property type="project" value="UniProtKB-UniRule"/>
</dbReference>
<dbReference type="PROSITE" id="PS00107">
    <property type="entry name" value="PROTEIN_KINASE_ATP"/>
    <property type="match status" value="1"/>
</dbReference>
<evidence type="ECO:0000259" key="17">
    <source>
        <dbReference type="PROSITE" id="PS50011"/>
    </source>
</evidence>
<reference evidence="18" key="1">
    <citation type="submission" date="2021-12" db="EMBL/GenBank/DDBJ databases">
        <title>Prjna785345.</title>
        <authorList>
            <person name="Rujirawat T."/>
            <person name="Krajaejun T."/>
        </authorList>
    </citation>
    <scope>NUCLEOTIDE SEQUENCE</scope>
    <source>
        <strain evidence="18">Pi057C3</strain>
    </source>
</reference>
<evidence type="ECO:0000256" key="10">
    <source>
        <dbReference type="ARBA" id="ARBA00022840"/>
    </source>
</evidence>
<dbReference type="GO" id="GO:0004674">
    <property type="term" value="F:protein serine/threonine kinase activity"/>
    <property type="evidence" value="ECO:0007669"/>
    <property type="project" value="UniProtKB-KW"/>
</dbReference>
<dbReference type="InterPro" id="IPR008271">
    <property type="entry name" value="Ser/Thr_kinase_AS"/>
</dbReference>
<evidence type="ECO:0000256" key="3">
    <source>
        <dbReference type="ARBA" id="ARBA00022527"/>
    </source>
</evidence>
<dbReference type="PROSITE" id="PS00108">
    <property type="entry name" value="PROTEIN_KINASE_ST"/>
    <property type="match status" value="1"/>
</dbReference>
<feature type="region of interest" description="Disordered" evidence="15">
    <location>
        <begin position="58"/>
        <end position="77"/>
    </location>
</feature>
<evidence type="ECO:0000256" key="1">
    <source>
        <dbReference type="ARBA" id="ARBA00001946"/>
    </source>
</evidence>
<evidence type="ECO:0000256" key="5">
    <source>
        <dbReference type="ARBA" id="ARBA00022723"/>
    </source>
</evidence>
<dbReference type="SMART" id="SM00220">
    <property type="entry name" value="S_TKc"/>
    <property type="match status" value="1"/>
</dbReference>
<dbReference type="InterPro" id="IPR011009">
    <property type="entry name" value="Kinase-like_dom_sf"/>
</dbReference>
<evidence type="ECO:0000256" key="15">
    <source>
        <dbReference type="SAM" id="MobiDB-lite"/>
    </source>
</evidence>
<keyword evidence="4" id="KW-0808">Transferase</keyword>
<evidence type="ECO:0000256" key="4">
    <source>
        <dbReference type="ARBA" id="ARBA00022679"/>
    </source>
</evidence>
<dbReference type="Proteomes" id="UP001209570">
    <property type="component" value="Unassembled WGS sequence"/>
</dbReference>
<comment type="cofactor">
    <cofactor evidence="1">
        <name>Mg(2+)</name>
        <dbReference type="ChEBI" id="CHEBI:18420"/>
    </cofactor>
</comment>